<reference evidence="2" key="3">
    <citation type="submission" date="2015-04" db="UniProtKB">
        <authorList>
            <consortium name="EnsemblPlants"/>
        </authorList>
    </citation>
    <scope>IDENTIFICATION</scope>
</reference>
<evidence type="ECO:0000313" key="2">
    <source>
        <dbReference type="EnsemblPlants" id="LPERR01G08680.1"/>
    </source>
</evidence>
<feature type="compositionally biased region" description="Basic and acidic residues" evidence="1">
    <location>
        <begin position="1"/>
        <end position="17"/>
    </location>
</feature>
<name>A0A0D9UYZ7_9ORYZ</name>
<organism evidence="2 3">
    <name type="scientific">Leersia perrieri</name>
    <dbReference type="NCBI Taxonomy" id="77586"/>
    <lineage>
        <taxon>Eukaryota</taxon>
        <taxon>Viridiplantae</taxon>
        <taxon>Streptophyta</taxon>
        <taxon>Embryophyta</taxon>
        <taxon>Tracheophyta</taxon>
        <taxon>Spermatophyta</taxon>
        <taxon>Magnoliopsida</taxon>
        <taxon>Liliopsida</taxon>
        <taxon>Poales</taxon>
        <taxon>Poaceae</taxon>
        <taxon>BOP clade</taxon>
        <taxon>Oryzoideae</taxon>
        <taxon>Oryzeae</taxon>
        <taxon>Oryzinae</taxon>
        <taxon>Leersia</taxon>
    </lineage>
</organism>
<dbReference type="Proteomes" id="UP000032180">
    <property type="component" value="Chromosome 1"/>
</dbReference>
<sequence length="166" mass="18445">MEKTEPTHDPKKGKGSERALAAPGSEWRSSWVILPAIPMVISNEKNHLVPGTDVSLHFEEPPRTTILTISEHISDKLSFSSSQIPYIINVRSSGKLLIHATKGRHSASTYYIVDAHTGIATPLPPSLEQPIWSRWSVGFIEDPRHCGHHLVVQLHPMSTNQHKSLV</sequence>
<evidence type="ECO:0000313" key="3">
    <source>
        <dbReference type="Proteomes" id="UP000032180"/>
    </source>
</evidence>
<keyword evidence="3" id="KW-1185">Reference proteome</keyword>
<protein>
    <submittedName>
        <fullName evidence="2">Uncharacterized protein</fullName>
    </submittedName>
</protein>
<dbReference type="PANTHER" id="PTHR33086">
    <property type="entry name" value="OS05G0468200 PROTEIN-RELATED"/>
    <property type="match status" value="1"/>
</dbReference>
<reference evidence="2 3" key="1">
    <citation type="submission" date="2012-08" db="EMBL/GenBank/DDBJ databases">
        <title>Oryza genome evolution.</title>
        <authorList>
            <person name="Wing R.A."/>
        </authorList>
    </citation>
    <scope>NUCLEOTIDE SEQUENCE</scope>
</reference>
<accession>A0A0D9UYZ7</accession>
<dbReference type="HOGENOM" id="CLU_1605112_0_0_1"/>
<dbReference type="Gramene" id="LPERR01G08680.1">
    <property type="protein sequence ID" value="LPERR01G08680.1"/>
    <property type="gene ID" value="LPERR01G08680"/>
</dbReference>
<reference evidence="3" key="2">
    <citation type="submission" date="2013-12" db="EMBL/GenBank/DDBJ databases">
        <authorList>
            <person name="Yu Y."/>
            <person name="Lee S."/>
            <person name="de Baynast K."/>
            <person name="Wissotski M."/>
            <person name="Liu L."/>
            <person name="Talag J."/>
            <person name="Goicoechea J."/>
            <person name="Angelova A."/>
            <person name="Jetty R."/>
            <person name="Kudrna D."/>
            <person name="Golser W."/>
            <person name="Rivera L."/>
            <person name="Zhang J."/>
            <person name="Wing R."/>
        </authorList>
    </citation>
    <scope>NUCLEOTIDE SEQUENCE</scope>
</reference>
<dbReference type="PANTHER" id="PTHR33086:SF58">
    <property type="entry name" value="DUF1618 DOMAIN-CONTAINING PROTEIN"/>
    <property type="match status" value="1"/>
</dbReference>
<proteinExistence type="predicted"/>
<evidence type="ECO:0000256" key="1">
    <source>
        <dbReference type="SAM" id="MobiDB-lite"/>
    </source>
</evidence>
<dbReference type="AlphaFoldDB" id="A0A0D9UYZ7"/>
<dbReference type="EnsemblPlants" id="LPERR01G08680.1">
    <property type="protein sequence ID" value="LPERR01G08680.1"/>
    <property type="gene ID" value="LPERR01G08680"/>
</dbReference>
<dbReference type="STRING" id="77586.A0A0D9UYZ7"/>
<feature type="region of interest" description="Disordered" evidence="1">
    <location>
        <begin position="1"/>
        <end position="22"/>
    </location>
</feature>